<comment type="caution">
    <text evidence="1">The sequence shown here is derived from an EMBL/GenBank/DDBJ whole genome shotgun (WGS) entry which is preliminary data.</text>
</comment>
<proteinExistence type="predicted"/>
<evidence type="ECO:0000313" key="1">
    <source>
        <dbReference type="EMBL" id="CAK0811895.1"/>
    </source>
</evidence>
<dbReference type="Proteomes" id="UP001189429">
    <property type="component" value="Unassembled WGS sequence"/>
</dbReference>
<sequence>MLAPMASSDHVQGGAACCGKSWRCCNRARFENGIDRYTLRFVDPMQEAGFARNHKALLSQYVGLTMGVFAAGSLLTSLTGHRFWDNSQYATTEAQELSRWQLIIQTVTTSLTSNVWPSVLRY</sequence>
<dbReference type="EMBL" id="CAUYUJ010005003">
    <property type="protein sequence ID" value="CAK0811895.1"/>
    <property type="molecule type" value="Genomic_DNA"/>
</dbReference>
<accession>A0ABN9R6F9</accession>
<gene>
    <name evidence="1" type="ORF">PCOR1329_LOCUS16356</name>
</gene>
<evidence type="ECO:0000313" key="2">
    <source>
        <dbReference type="Proteomes" id="UP001189429"/>
    </source>
</evidence>
<organism evidence="1 2">
    <name type="scientific">Prorocentrum cordatum</name>
    <dbReference type="NCBI Taxonomy" id="2364126"/>
    <lineage>
        <taxon>Eukaryota</taxon>
        <taxon>Sar</taxon>
        <taxon>Alveolata</taxon>
        <taxon>Dinophyceae</taxon>
        <taxon>Prorocentrales</taxon>
        <taxon>Prorocentraceae</taxon>
        <taxon>Prorocentrum</taxon>
    </lineage>
</organism>
<protein>
    <submittedName>
        <fullName evidence="1">Uncharacterized protein</fullName>
    </submittedName>
</protein>
<keyword evidence="2" id="KW-1185">Reference proteome</keyword>
<reference evidence="1" key="1">
    <citation type="submission" date="2023-10" db="EMBL/GenBank/DDBJ databases">
        <authorList>
            <person name="Chen Y."/>
            <person name="Shah S."/>
            <person name="Dougan E. K."/>
            <person name="Thang M."/>
            <person name="Chan C."/>
        </authorList>
    </citation>
    <scope>NUCLEOTIDE SEQUENCE [LARGE SCALE GENOMIC DNA]</scope>
</reference>
<name>A0ABN9R6F9_9DINO</name>